<protein>
    <recommendedName>
        <fullName evidence="4">Myb-like domain-containing protein</fullName>
    </recommendedName>
</protein>
<feature type="compositionally biased region" description="Polar residues" evidence="1">
    <location>
        <begin position="364"/>
        <end position="387"/>
    </location>
</feature>
<keyword evidence="3" id="KW-1185">Reference proteome</keyword>
<name>A0A2T3YR01_TRIA4</name>
<dbReference type="EMBL" id="KZ679287">
    <property type="protein sequence ID" value="PTB34947.1"/>
    <property type="molecule type" value="Genomic_DNA"/>
</dbReference>
<feature type="compositionally biased region" description="Basic and acidic residues" evidence="1">
    <location>
        <begin position="268"/>
        <end position="277"/>
    </location>
</feature>
<evidence type="ECO:0008006" key="4">
    <source>
        <dbReference type="Google" id="ProtNLM"/>
    </source>
</evidence>
<dbReference type="Proteomes" id="UP000240493">
    <property type="component" value="Unassembled WGS sequence"/>
</dbReference>
<dbReference type="AlphaFoldDB" id="A0A2T3YR01"/>
<feature type="compositionally biased region" description="Acidic residues" evidence="1">
    <location>
        <begin position="176"/>
        <end position="187"/>
    </location>
</feature>
<feature type="compositionally biased region" description="Low complexity" evidence="1">
    <location>
        <begin position="287"/>
        <end position="296"/>
    </location>
</feature>
<sequence>MSEYRFQWQDPFTPARFEDAQRTKQQYLSTCKQQKTSSLSSNSFLNHPLIISGVPCKDAIVLSDSESEIEAVAVESREGSNFNDQDSHMLQYNEISPSVNATAAFTAPAQADNINKTAKHGAASNSADEASCLRQLDLSIIGQPSEESTIDTIVSIPRLDRFTKPTYSLPQADEADKADEAEDEDEELQNLENIKDCISYVPLDSTSTPLDSISSKPEAYSFLHLSPDIVNGVDAEASDNGTSPVEPKLPTIEVTQRVDVLHVASTQDRNDYNRLDHNNNSASNKASGYNDYGNNSDDGDDEDDENDGAISEYCPSVTTTGEQEKHHLDDNTDDENKQSPRKRRKHEQSLDKSGLSDCGRGSHSPASTRPSTPIAENTPTKNLPSPTVSNSAAAIFEECNFSDGTIVKRTIIDGTEILQIKWPGAEGEWRHERPYTNQSHVNVNASNKQGKSATELADGRAKRAPYTRVTFTPEEDKLLKELRMEKRLSWDAVYKQFNEVFPEQRSRASLQVRFSTRLKGKRRGVKRYPTFYKPTEPLGS</sequence>
<feature type="compositionally biased region" description="Basic and acidic residues" evidence="1">
    <location>
        <begin position="322"/>
        <end position="338"/>
    </location>
</feature>
<dbReference type="Pfam" id="PF13921">
    <property type="entry name" value="Myb_DNA-bind_6"/>
    <property type="match status" value="1"/>
</dbReference>
<evidence type="ECO:0000313" key="2">
    <source>
        <dbReference type="EMBL" id="PTB34947.1"/>
    </source>
</evidence>
<feature type="region of interest" description="Disordered" evidence="1">
    <location>
        <begin position="265"/>
        <end position="387"/>
    </location>
</feature>
<accession>A0A2T3YR01</accession>
<reference evidence="2 3" key="1">
    <citation type="submission" date="2016-07" db="EMBL/GenBank/DDBJ databases">
        <title>Multiple horizontal gene transfer events from other fungi enriched the ability of initially mycotrophic Trichoderma (Ascomycota) to feed on dead plant biomass.</title>
        <authorList>
            <consortium name="DOE Joint Genome Institute"/>
            <person name="Aerts A."/>
            <person name="Atanasova L."/>
            <person name="Chenthamara K."/>
            <person name="Zhang J."/>
            <person name="Grujic M."/>
            <person name="Henrissat B."/>
            <person name="Kuo A."/>
            <person name="Salamov A."/>
            <person name="Lipzen A."/>
            <person name="Labutti K."/>
            <person name="Barry K."/>
            <person name="Miao Y."/>
            <person name="Rahimi M.J."/>
            <person name="Shen Q."/>
            <person name="Grigoriev I.V."/>
            <person name="Kubicek C.P."/>
            <person name="Druzhinina I.S."/>
        </authorList>
    </citation>
    <scope>NUCLEOTIDE SEQUENCE [LARGE SCALE GENOMIC DNA]</scope>
    <source>
        <strain evidence="2 3">CBS 433.97</strain>
    </source>
</reference>
<feature type="compositionally biased region" description="Acidic residues" evidence="1">
    <location>
        <begin position="297"/>
        <end position="307"/>
    </location>
</feature>
<feature type="region of interest" description="Disordered" evidence="1">
    <location>
        <begin position="166"/>
        <end position="187"/>
    </location>
</feature>
<evidence type="ECO:0000313" key="3">
    <source>
        <dbReference type="Proteomes" id="UP000240493"/>
    </source>
</evidence>
<gene>
    <name evidence="2" type="ORF">M441DRAFT_52577</name>
</gene>
<proteinExistence type="predicted"/>
<organism evidence="2 3">
    <name type="scientific">Trichoderma asperellum (strain ATCC 204424 / CBS 433.97 / NBRC 101777)</name>
    <dbReference type="NCBI Taxonomy" id="1042311"/>
    <lineage>
        <taxon>Eukaryota</taxon>
        <taxon>Fungi</taxon>
        <taxon>Dikarya</taxon>
        <taxon>Ascomycota</taxon>
        <taxon>Pezizomycotina</taxon>
        <taxon>Sordariomycetes</taxon>
        <taxon>Hypocreomycetidae</taxon>
        <taxon>Hypocreales</taxon>
        <taxon>Hypocreaceae</taxon>
        <taxon>Trichoderma</taxon>
    </lineage>
</organism>
<evidence type="ECO:0000256" key="1">
    <source>
        <dbReference type="SAM" id="MobiDB-lite"/>
    </source>
</evidence>